<feature type="transmembrane region" description="Helical" evidence="1">
    <location>
        <begin position="59"/>
        <end position="81"/>
    </location>
</feature>
<gene>
    <name evidence="2" type="ORF">GOEFS_060_00210</name>
</gene>
<dbReference type="EMBL" id="BAEH01000060">
    <property type="protein sequence ID" value="GAB18628.1"/>
    <property type="molecule type" value="Genomic_DNA"/>
</dbReference>
<dbReference type="AlphaFoldDB" id="H0R0M7"/>
<sequence length="118" mass="12184">MITIVNHVTEGLTPESRGKRLSNSALGVLQYICEVVACGVVGWFGTLVGAGAIMLLSTAVAMVACAVVSITSIAALIALLIRRGHIAGFTLGITVGVTLASAFVIFVLIPFTESMSDF</sequence>
<keyword evidence="1" id="KW-0812">Transmembrane</keyword>
<evidence type="ECO:0000313" key="3">
    <source>
        <dbReference type="Proteomes" id="UP000035034"/>
    </source>
</evidence>
<keyword evidence="1" id="KW-1133">Transmembrane helix</keyword>
<protein>
    <submittedName>
        <fullName evidence="2">Uncharacterized protein</fullName>
    </submittedName>
</protein>
<evidence type="ECO:0000313" key="2">
    <source>
        <dbReference type="EMBL" id="GAB18628.1"/>
    </source>
</evidence>
<organism evidence="2 3">
    <name type="scientific">Gordonia effusa NBRC 100432</name>
    <dbReference type="NCBI Taxonomy" id="1077974"/>
    <lineage>
        <taxon>Bacteria</taxon>
        <taxon>Bacillati</taxon>
        <taxon>Actinomycetota</taxon>
        <taxon>Actinomycetes</taxon>
        <taxon>Mycobacteriales</taxon>
        <taxon>Gordoniaceae</taxon>
        <taxon>Gordonia</taxon>
    </lineage>
</organism>
<reference evidence="2 3" key="1">
    <citation type="submission" date="2011-12" db="EMBL/GenBank/DDBJ databases">
        <title>Whole genome shotgun sequence of Gordonia effusa NBRC 100432.</title>
        <authorList>
            <person name="Yoshida I."/>
            <person name="Takarada H."/>
            <person name="Hosoyama A."/>
            <person name="Tsuchikane K."/>
            <person name="Katsumata H."/>
            <person name="Yamazaki S."/>
            <person name="Fujita N."/>
        </authorList>
    </citation>
    <scope>NUCLEOTIDE SEQUENCE [LARGE SCALE GENOMIC DNA]</scope>
    <source>
        <strain evidence="2 3">NBRC 100432</strain>
    </source>
</reference>
<keyword evidence="3" id="KW-1185">Reference proteome</keyword>
<feature type="transmembrane region" description="Helical" evidence="1">
    <location>
        <begin position="88"/>
        <end position="111"/>
    </location>
</feature>
<feature type="transmembrane region" description="Helical" evidence="1">
    <location>
        <begin position="28"/>
        <end position="53"/>
    </location>
</feature>
<comment type="caution">
    <text evidence="2">The sequence shown here is derived from an EMBL/GenBank/DDBJ whole genome shotgun (WGS) entry which is preliminary data.</text>
</comment>
<dbReference type="Proteomes" id="UP000035034">
    <property type="component" value="Unassembled WGS sequence"/>
</dbReference>
<evidence type="ECO:0000256" key="1">
    <source>
        <dbReference type="SAM" id="Phobius"/>
    </source>
</evidence>
<keyword evidence="1" id="KW-0472">Membrane</keyword>
<dbReference type="STRING" id="1077974.GOEFS_060_00210"/>
<proteinExistence type="predicted"/>
<accession>H0R0M7</accession>
<name>H0R0M7_9ACTN</name>